<dbReference type="Gene3D" id="3.40.50.300">
    <property type="entry name" value="P-loop containing nucleotide triphosphate hydrolases"/>
    <property type="match status" value="1"/>
</dbReference>
<name>A0A382BMV1_9ZZZZ</name>
<keyword evidence="2" id="KW-0808">Transferase</keyword>
<keyword evidence="5" id="KW-0067">ATP-binding</keyword>
<dbReference type="AlphaFoldDB" id="A0A382BMV1"/>
<accession>A0A382BMV1</accession>
<evidence type="ECO:0000256" key="4">
    <source>
        <dbReference type="ARBA" id="ARBA00022777"/>
    </source>
</evidence>
<dbReference type="Pfam" id="PF02224">
    <property type="entry name" value="Cytidylate_kin"/>
    <property type="match status" value="1"/>
</dbReference>
<evidence type="ECO:0000313" key="9">
    <source>
        <dbReference type="EMBL" id="SVB14861.1"/>
    </source>
</evidence>
<comment type="catalytic activity">
    <reaction evidence="6">
        <text>dCMP + ATP = dCDP + ADP</text>
        <dbReference type="Rhea" id="RHEA:25094"/>
        <dbReference type="ChEBI" id="CHEBI:30616"/>
        <dbReference type="ChEBI" id="CHEBI:57566"/>
        <dbReference type="ChEBI" id="CHEBI:58593"/>
        <dbReference type="ChEBI" id="CHEBI:456216"/>
        <dbReference type="EC" id="2.7.4.25"/>
    </reaction>
</comment>
<dbReference type="InterPro" id="IPR027417">
    <property type="entry name" value="P-loop_NTPase"/>
</dbReference>
<dbReference type="GO" id="GO:0036431">
    <property type="term" value="F:dCMP kinase activity"/>
    <property type="evidence" value="ECO:0007669"/>
    <property type="project" value="InterPro"/>
</dbReference>
<dbReference type="GO" id="GO:0006139">
    <property type="term" value="P:nucleobase-containing compound metabolic process"/>
    <property type="evidence" value="ECO:0007669"/>
    <property type="project" value="InterPro"/>
</dbReference>
<dbReference type="EC" id="2.7.4.25" evidence="1"/>
<dbReference type="GO" id="GO:0005524">
    <property type="term" value="F:ATP binding"/>
    <property type="evidence" value="ECO:0007669"/>
    <property type="project" value="UniProtKB-KW"/>
</dbReference>
<organism evidence="9">
    <name type="scientific">marine metagenome</name>
    <dbReference type="NCBI Taxonomy" id="408172"/>
    <lineage>
        <taxon>unclassified sequences</taxon>
        <taxon>metagenomes</taxon>
        <taxon>ecological metagenomes</taxon>
    </lineage>
</organism>
<gene>
    <name evidence="9" type="ORF">METZ01_LOCUS167715</name>
</gene>
<dbReference type="InterPro" id="IPR011994">
    <property type="entry name" value="Cytidylate_kinase_dom"/>
</dbReference>
<dbReference type="EMBL" id="UINC01030446">
    <property type="protein sequence ID" value="SVB14861.1"/>
    <property type="molecule type" value="Genomic_DNA"/>
</dbReference>
<feature type="non-terminal residue" evidence="9">
    <location>
        <position position="120"/>
    </location>
</feature>
<evidence type="ECO:0000256" key="7">
    <source>
        <dbReference type="ARBA" id="ARBA00048478"/>
    </source>
</evidence>
<dbReference type="SUPFAM" id="SSF52540">
    <property type="entry name" value="P-loop containing nucleoside triphosphate hydrolases"/>
    <property type="match status" value="1"/>
</dbReference>
<evidence type="ECO:0000256" key="3">
    <source>
        <dbReference type="ARBA" id="ARBA00022741"/>
    </source>
</evidence>
<reference evidence="9" key="1">
    <citation type="submission" date="2018-05" db="EMBL/GenBank/DDBJ databases">
        <authorList>
            <person name="Lanie J.A."/>
            <person name="Ng W.-L."/>
            <person name="Kazmierczak K.M."/>
            <person name="Andrzejewski T.M."/>
            <person name="Davidsen T.M."/>
            <person name="Wayne K.J."/>
            <person name="Tettelin H."/>
            <person name="Glass J.I."/>
            <person name="Rusch D."/>
            <person name="Podicherti R."/>
            <person name="Tsui H.-C.T."/>
            <person name="Winkler M.E."/>
        </authorList>
    </citation>
    <scope>NUCLEOTIDE SEQUENCE</scope>
</reference>
<feature type="domain" description="Cytidylate kinase" evidence="8">
    <location>
        <begin position="3"/>
        <end position="118"/>
    </location>
</feature>
<evidence type="ECO:0000256" key="1">
    <source>
        <dbReference type="ARBA" id="ARBA00012906"/>
    </source>
</evidence>
<evidence type="ECO:0000256" key="5">
    <source>
        <dbReference type="ARBA" id="ARBA00022840"/>
    </source>
</evidence>
<protein>
    <recommendedName>
        <fullName evidence="1">(d)CMP kinase</fullName>
        <ecNumber evidence="1">2.7.4.25</ecNumber>
    </recommendedName>
</protein>
<comment type="catalytic activity">
    <reaction evidence="7">
        <text>CMP + ATP = CDP + ADP</text>
        <dbReference type="Rhea" id="RHEA:11600"/>
        <dbReference type="ChEBI" id="CHEBI:30616"/>
        <dbReference type="ChEBI" id="CHEBI:58069"/>
        <dbReference type="ChEBI" id="CHEBI:60377"/>
        <dbReference type="ChEBI" id="CHEBI:456216"/>
        <dbReference type="EC" id="2.7.4.25"/>
    </reaction>
</comment>
<evidence type="ECO:0000256" key="2">
    <source>
        <dbReference type="ARBA" id="ARBA00022679"/>
    </source>
</evidence>
<evidence type="ECO:0000256" key="6">
    <source>
        <dbReference type="ARBA" id="ARBA00047615"/>
    </source>
</evidence>
<keyword evidence="3" id="KW-0547">Nucleotide-binding</keyword>
<keyword evidence="4" id="KW-0418">Kinase</keyword>
<evidence type="ECO:0000259" key="8">
    <source>
        <dbReference type="Pfam" id="PF02224"/>
    </source>
</evidence>
<sequence length="120" mass="13201">MIIAIDGPAATGKSSTAKAVAEELGFMYLDTGAMYRAVTLAVLEKNISLTHDYDIKSFLASLDLNILYLEKTLVIELDQVDVTKHIRDPKVTAKVSEVSALPSVRKTMVKFQRKLASDKD</sequence>
<proteinExistence type="predicted"/>